<reference evidence="6" key="1">
    <citation type="journal article" date="2022" name="bioRxiv">
        <title>Sequencing and chromosome-scale assembly of the giantPleurodeles waltlgenome.</title>
        <authorList>
            <person name="Brown T."/>
            <person name="Elewa A."/>
            <person name="Iarovenko S."/>
            <person name="Subramanian E."/>
            <person name="Araus A.J."/>
            <person name="Petzold A."/>
            <person name="Susuki M."/>
            <person name="Suzuki K.-i.T."/>
            <person name="Hayashi T."/>
            <person name="Toyoda A."/>
            <person name="Oliveira C."/>
            <person name="Osipova E."/>
            <person name="Leigh N.D."/>
            <person name="Simon A."/>
            <person name="Yun M.H."/>
        </authorList>
    </citation>
    <scope>NUCLEOTIDE SEQUENCE</scope>
    <source>
        <strain evidence="6">20211129_DDA</strain>
        <tissue evidence="6">Liver</tissue>
    </source>
</reference>
<comment type="similarity">
    <text evidence="1 3">Belongs to the tektin family.</text>
</comment>
<name>A0AAV7TM35_PLEWA</name>
<organism evidence="6 7">
    <name type="scientific">Pleurodeles waltl</name>
    <name type="common">Iberian ribbed newt</name>
    <dbReference type="NCBI Taxonomy" id="8319"/>
    <lineage>
        <taxon>Eukaryota</taxon>
        <taxon>Metazoa</taxon>
        <taxon>Chordata</taxon>
        <taxon>Craniata</taxon>
        <taxon>Vertebrata</taxon>
        <taxon>Euteleostomi</taxon>
        <taxon>Amphibia</taxon>
        <taxon>Batrachia</taxon>
        <taxon>Caudata</taxon>
        <taxon>Salamandroidea</taxon>
        <taxon>Salamandridae</taxon>
        <taxon>Pleurodelinae</taxon>
        <taxon>Pleurodeles</taxon>
    </lineage>
</organism>
<dbReference type="GO" id="GO:0060271">
    <property type="term" value="P:cilium assembly"/>
    <property type="evidence" value="ECO:0007669"/>
    <property type="project" value="UniProtKB-UniRule"/>
</dbReference>
<keyword evidence="3" id="KW-0282">Flagellum</keyword>
<keyword evidence="7" id="KW-1185">Reference proteome</keyword>
<comment type="subcellular location">
    <subcellularLocation>
        <location evidence="3">Cytoplasm</location>
        <location evidence="3">Cytoskeleton</location>
        <location evidence="3">Cilium axoneme</location>
    </subcellularLocation>
</comment>
<dbReference type="AlphaFoldDB" id="A0AAV7TM35"/>
<dbReference type="PRINTS" id="PR00511">
    <property type="entry name" value="TEKTIN"/>
</dbReference>
<evidence type="ECO:0000256" key="5">
    <source>
        <dbReference type="SAM" id="MobiDB-lite"/>
    </source>
</evidence>
<dbReference type="EMBL" id="JANPWB010000006">
    <property type="protein sequence ID" value="KAJ1176828.1"/>
    <property type="molecule type" value="Genomic_DNA"/>
</dbReference>
<sequence length="520" mass="60499">MPVCPLQQTPQRKIIGLVLTLPVLHPEACNLDPESEEVISQLRVPDLPDRNVFIHVTVVFIGLTQREKQHRRPVREGAERAAEQVWKDVNMATLSVKPGHRYTLPDWHTSNLLISTNAERQRSASHQVRQEARTLRNETTNQTKWDEHDNQTRLSERIDDVDRWKETLARCLSDVDTEIDNLTQMKEEAERALQAKNLPLDVAIECLALRDRRQAIDMVKDLVEDELHKEVEVIEAARRALQQRISEAFEQLCLLQEVRQQLNLDHRGKMETLEIDRTCLSLNKNSPNISLKPDPTRVPNGSTTLDQWEQFSRYNKDRADAEMKASTLLREAIAVTISQTNNEVEAQREATEFAFRKRIRETEKAYDELKWQEKNTKDEIAEMEEDIRRLEEDLRLKRGPLKLAHTRLETRTYRPNVDLCRDKVQYGITDEVHQLEGTIAALKQKLAQTQDALDALYKHLARIQEDIRVKENTLLQDNKCMDIRKKLTVPAEKYMPTVDTFNRTTNRCLSPLKVRQLELA</sequence>
<feature type="coiled-coil region" evidence="4">
    <location>
        <begin position="432"/>
        <end position="466"/>
    </location>
</feature>
<feature type="region of interest" description="Disordered" evidence="5">
    <location>
        <begin position="119"/>
        <end position="150"/>
    </location>
</feature>
<dbReference type="InterPro" id="IPR048256">
    <property type="entry name" value="Tektin-like"/>
</dbReference>
<dbReference type="GO" id="GO:0005634">
    <property type="term" value="C:nucleus"/>
    <property type="evidence" value="ECO:0007669"/>
    <property type="project" value="TreeGrafter"/>
</dbReference>
<dbReference type="GO" id="GO:0005930">
    <property type="term" value="C:axoneme"/>
    <property type="evidence" value="ECO:0007669"/>
    <property type="project" value="UniProtKB-SubCell"/>
</dbReference>
<evidence type="ECO:0000256" key="1">
    <source>
        <dbReference type="ARBA" id="ARBA00007209"/>
    </source>
</evidence>
<proteinExistence type="inferred from homology"/>
<accession>A0AAV7TM35</accession>
<dbReference type="PANTHER" id="PTHR19960">
    <property type="entry name" value="TEKTIN"/>
    <property type="match status" value="1"/>
</dbReference>
<gene>
    <name evidence="6" type="ORF">NDU88_002095</name>
</gene>
<evidence type="ECO:0000256" key="4">
    <source>
        <dbReference type="SAM" id="Coils"/>
    </source>
</evidence>
<dbReference type="GO" id="GO:0015630">
    <property type="term" value="C:microtubule cytoskeleton"/>
    <property type="evidence" value="ECO:0007669"/>
    <property type="project" value="UniProtKB-UniRule"/>
</dbReference>
<comment type="caution">
    <text evidence="6">The sequence shown here is derived from an EMBL/GenBank/DDBJ whole genome shotgun (WGS) entry which is preliminary data.</text>
</comment>
<feature type="coiled-coil region" evidence="4">
    <location>
        <begin position="224"/>
        <end position="251"/>
    </location>
</feature>
<keyword evidence="3" id="KW-0966">Cell projection</keyword>
<dbReference type="Pfam" id="PF03148">
    <property type="entry name" value="Tektin"/>
    <property type="match status" value="1"/>
</dbReference>
<evidence type="ECO:0000256" key="3">
    <source>
        <dbReference type="RuleBase" id="RU367040"/>
    </source>
</evidence>
<keyword evidence="2" id="KW-0963">Cytoplasm</keyword>
<dbReference type="InterPro" id="IPR000435">
    <property type="entry name" value="Tektins"/>
</dbReference>
<protein>
    <recommendedName>
        <fullName evidence="3">Tektin</fullName>
    </recommendedName>
</protein>
<dbReference type="Proteomes" id="UP001066276">
    <property type="component" value="Chromosome 3_2"/>
</dbReference>
<keyword evidence="4" id="KW-0175">Coiled coil</keyword>
<feature type="coiled-coil region" evidence="4">
    <location>
        <begin position="359"/>
        <end position="393"/>
    </location>
</feature>
<dbReference type="PANTHER" id="PTHR19960:SF7">
    <property type="entry name" value="TEKTIN"/>
    <property type="match status" value="1"/>
</dbReference>
<evidence type="ECO:0000313" key="6">
    <source>
        <dbReference type="EMBL" id="KAJ1176828.1"/>
    </source>
</evidence>
<evidence type="ECO:0000313" key="7">
    <source>
        <dbReference type="Proteomes" id="UP001066276"/>
    </source>
</evidence>
<dbReference type="GO" id="GO:0060294">
    <property type="term" value="P:cilium movement involved in cell motility"/>
    <property type="evidence" value="ECO:0007669"/>
    <property type="project" value="UniProtKB-UniRule"/>
</dbReference>
<keyword evidence="3" id="KW-0969">Cilium</keyword>
<evidence type="ECO:0000256" key="2">
    <source>
        <dbReference type="ARBA" id="ARBA00022490"/>
    </source>
</evidence>